<dbReference type="EMBL" id="MBTG01000018">
    <property type="protein sequence ID" value="OPH56016.1"/>
    <property type="molecule type" value="Genomic_DNA"/>
</dbReference>
<gene>
    <name evidence="1" type="ORF">BC351_29435</name>
</gene>
<keyword evidence="2" id="KW-1185">Reference proteome</keyword>
<organism evidence="1 2">
    <name type="scientific">Paenibacillus ferrarius</name>
    <dbReference type="NCBI Taxonomy" id="1469647"/>
    <lineage>
        <taxon>Bacteria</taxon>
        <taxon>Bacillati</taxon>
        <taxon>Bacillota</taxon>
        <taxon>Bacilli</taxon>
        <taxon>Bacillales</taxon>
        <taxon>Paenibacillaceae</taxon>
        <taxon>Paenibacillus</taxon>
    </lineage>
</organism>
<evidence type="ECO:0000313" key="2">
    <source>
        <dbReference type="Proteomes" id="UP000190626"/>
    </source>
</evidence>
<dbReference type="Proteomes" id="UP000190626">
    <property type="component" value="Unassembled WGS sequence"/>
</dbReference>
<accession>A0A1V4HHI1</accession>
<evidence type="ECO:0000313" key="1">
    <source>
        <dbReference type="EMBL" id="OPH56016.1"/>
    </source>
</evidence>
<name>A0A1V4HHI1_9BACL</name>
<reference evidence="2" key="1">
    <citation type="submission" date="2016-07" db="EMBL/GenBank/DDBJ databases">
        <authorList>
            <person name="Florea S."/>
            <person name="Webb J.S."/>
            <person name="Jaromczyk J."/>
            <person name="Schardl C.L."/>
        </authorList>
    </citation>
    <scope>NUCLEOTIDE SEQUENCE [LARGE SCALE GENOMIC DNA]</scope>
    <source>
        <strain evidence="2">CY1</strain>
    </source>
</reference>
<comment type="caution">
    <text evidence="1">The sequence shown here is derived from an EMBL/GenBank/DDBJ whole genome shotgun (WGS) entry which is preliminary data.</text>
</comment>
<dbReference type="AlphaFoldDB" id="A0A1V4HHI1"/>
<protein>
    <recommendedName>
        <fullName evidence="3">Group-specific protein</fullName>
    </recommendedName>
</protein>
<evidence type="ECO:0008006" key="3">
    <source>
        <dbReference type="Google" id="ProtNLM"/>
    </source>
</evidence>
<proteinExistence type="predicted"/>
<sequence length="166" mass="19865">MILQKSDMPKYAETIIVLVKYNTTYRWYITDKELWFLDLRKRIAAYINRGFQIQNSEDFSERFDIDILNENTAGDFLNKIIDLEALTKELTRMLEQKMYSHISDMVPSLYVDFDKKKLISYYPEPASYEDCIPFGWIGKYENFLDSIPVHLKFWIKQDVNLFLQGE</sequence>